<name>A0ABD3QE52_9STRA</name>
<protein>
    <recommendedName>
        <fullName evidence="1">AB hydrolase-1 domain-containing protein</fullName>
    </recommendedName>
</protein>
<dbReference type="AlphaFoldDB" id="A0ABD3QE52"/>
<keyword evidence="3" id="KW-1185">Reference proteome</keyword>
<dbReference type="PANTHER" id="PTHR46438:SF2">
    <property type="entry name" value="ALPHA_BETA-HYDROLASES SUPERFAMILY PROTEIN"/>
    <property type="match status" value="1"/>
</dbReference>
<organism evidence="2 3">
    <name type="scientific">Cyclotella atomus</name>
    <dbReference type="NCBI Taxonomy" id="382360"/>
    <lineage>
        <taxon>Eukaryota</taxon>
        <taxon>Sar</taxon>
        <taxon>Stramenopiles</taxon>
        <taxon>Ochrophyta</taxon>
        <taxon>Bacillariophyta</taxon>
        <taxon>Coscinodiscophyceae</taxon>
        <taxon>Thalassiosirophycidae</taxon>
        <taxon>Stephanodiscales</taxon>
        <taxon>Stephanodiscaceae</taxon>
        <taxon>Cyclotella</taxon>
    </lineage>
</organism>
<dbReference type="PANTHER" id="PTHR46438">
    <property type="entry name" value="ALPHA/BETA-HYDROLASES SUPERFAMILY PROTEIN"/>
    <property type="match status" value="1"/>
</dbReference>
<dbReference type="Gene3D" id="3.40.50.1820">
    <property type="entry name" value="alpha/beta hydrolase"/>
    <property type="match status" value="1"/>
</dbReference>
<dbReference type="Pfam" id="PF12697">
    <property type="entry name" value="Abhydrolase_6"/>
    <property type="match status" value="1"/>
</dbReference>
<dbReference type="InterPro" id="IPR029058">
    <property type="entry name" value="AB_hydrolase_fold"/>
</dbReference>
<dbReference type="PRINTS" id="PR00412">
    <property type="entry name" value="EPOXHYDRLASE"/>
</dbReference>
<feature type="domain" description="AB hydrolase-1" evidence="1">
    <location>
        <begin position="139"/>
        <end position="411"/>
    </location>
</feature>
<dbReference type="EMBL" id="JALLPJ020000212">
    <property type="protein sequence ID" value="KAL3798612.1"/>
    <property type="molecule type" value="Genomic_DNA"/>
</dbReference>
<gene>
    <name evidence="2" type="ORF">ACHAWO_014021</name>
</gene>
<dbReference type="InterPro" id="IPR000073">
    <property type="entry name" value="AB_hydrolase_1"/>
</dbReference>
<dbReference type="InterPro" id="IPR000639">
    <property type="entry name" value="Epox_hydrolase-like"/>
</dbReference>
<proteinExistence type="predicted"/>
<comment type="caution">
    <text evidence="2">The sequence shown here is derived from an EMBL/GenBank/DDBJ whole genome shotgun (WGS) entry which is preliminary data.</text>
</comment>
<reference evidence="2 3" key="1">
    <citation type="submission" date="2024-10" db="EMBL/GenBank/DDBJ databases">
        <title>Updated reference genomes for cyclostephanoid diatoms.</title>
        <authorList>
            <person name="Roberts W.R."/>
            <person name="Alverson A.J."/>
        </authorList>
    </citation>
    <scope>NUCLEOTIDE SEQUENCE [LARGE SCALE GENOMIC DNA]</scope>
    <source>
        <strain evidence="2 3">AJA010-31</strain>
    </source>
</reference>
<evidence type="ECO:0000313" key="2">
    <source>
        <dbReference type="EMBL" id="KAL3798612.1"/>
    </source>
</evidence>
<accession>A0ABD3QE52</accession>
<dbReference type="SUPFAM" id="SSF53474">
    <property type="entry name" value="alpha/beta-Hydrolases"/>
    <property type="match status" value="1"/>
</dbReference>
<dbReference type="Proteomes" id="UP001530400">
    <property type="component" value="Unassembled WGS sequence"/>
</dbReference>
<sequence length="420" mass="46440">MCGEEIGDIKKAGCKRISNGGSHVKAKRSNVRSSAFLLCILSAVAVDGFVISRRTQVSSIHSPLYQSTIDTAAASNIPPNILADFSYETSSRLPYSPNGYSSWSWDTHHAPSTGANGDQKRTTHKINYLTLGPEDAPAIVLVHGFGASSYHWRHNIPILARTHKVYALDLLGFGWSDKPIMDYDASVWKDQVVDFVEQIIFNSSDDDKTKQESVVLAGNSLGGYTAMFASSDDRIKDYVKGCVLLNSAGRFRDPDEQPKPDPNPIIQSISAAIQRMVIAASFIYTKQPSRIEQILRQVYPANDANVDAELVESIQTPSLDPNAAEVFYRVIAKNGSGPQAYVDDILQRLECPVLLCWGEQDPWIKSSAADRMERVHAQFHGSGGEERWMKRVSIEAGHCPHDENPEDVNRAILEFLAEVF</sequence>
<evidence type="ECO:0000313" key="3">
    <source>
        <dbReference type="Proteomes" id="UP001530400"/>
    </source>
</evidence>
<evidence type="ECO:0000259" key="1">
    <source>
        <dbReference type="Pfam" id="PF12697"/>
    </source>
</evidence>